<dbReference type="Gene3D" id="3.30.70.1200">
    <property type="entry name" value="Crispr-associated protein, domain 1"/>
    <property type="match status" value="1"/>
</dbReference>
<comment type="caution">
    <text evidence="1">The sequence shown here is derived from an EMBL/GenBank/DDBJ whole genome shotgun (WGS) entry which is preliminary data.</text>
</comment>
<dbReference type="EMBL" id="NTBI01000001">
    <property type="protein sequence ID" value="PAX18460.1"/>
    <property type="molecule type" value="Genomic_DNA"/>
</dbReference>
<name>A0A2A2T8U3_9BURK</name>
<evidence type="ECO:0000313" key="2">
    <source>
        <dbReference type="Proteomes" id="UP000217780"/>
    </source>
</evidence>
<dbReference type="SUPFAM" id="SSF117987">
    <property type="entry name" value="CRISPR-associated protein"/>
    <property type="match status" value="2"/>
</dbReference>
<dbReference type="AlphaFoldDB" id="A0A2A2T8U3"/>
<accession>A0A2A2T8U3</accession>
<dbReference type="SMART" id="SM01101">
    <property type="entry name" value="CRISPR_assoc"/>
    <property type="match status" value="1"/>
</dbReference>
<dbReference type="Proteomes" id="UP000217780">
    <property type="component" value="Unassembled WGS sequence"/>
</dbReference>
<dbReference type="NCBIfam" id="TIGR01907">
    <property type="entry name" value="casE_Cse3"/>
    <property type="match status" value="1"/>
</dbReference>
<dbReference type="Pfam" id="PF08798">
    <property type="entry name" value="CRISPR_assoc"/>
    <property type="match status" value="1"/>
</dbReference>
<organism evidence="1 2">
    <name type="scientific">Vandammella animalimorsus</name>
    <dbReference type="NCBI Taxonomy" id="2029117"/>
    <lineage>
        <taxon>Bacteria</taxon>
        <taxon>Pseudomonadati</taxon>
        <taxon>Pseudomonadota</taxon>
        <taxon>Betaproteobacteria</taxon>
        <taxon>Burkholderiales</taxon>
        <taxon>Comamonadaceae</taxon>
        <taxon>Vandammella</taxon>
    </lineage>
</organism>
<dbReference type="GeneID" id="93873123"/>
<protein>
    <submittedName>
        <fullName evidence="1">Type I-E CRISPR-associated protein Cas6/Cse3/CasE</fullName>
    </submittedName>
</protein>
<gene>
    <name evidence="1" type="primary">cas6e</name>
    <name evidence="1" type="ORF">CLI92_01100</name>
</gene>
<dbReference type="RefSeq" id="WP_095541233.1">
    <property type="nucleotide sequence ID" value="NZ_NSJC01000001.1"/>
</dbReference>
<reference evidence="1 2" key="1">
    <citation type="submission" date="2017-08" db="EMBL/GenBank/DDBJ databases">
        <title>WGS of Clinical strains of the CDC Group NO-1 linked to zoonotic infections in humans.</title>
        <authorList>
            <person name="Bernier A.-M."/>
            <person name="Bernard K."/>
        </authorList>
    </citation>
    <scope>NUCLEOTIDE SEQUENCE [LARGE SCALE GENOMIC DNA]</scope>
    <source>
        <strain evidence="1 2">NML91-0035</strain>
    </source>
</reference>
<dbReference type="CDD" id="cd09727">
    <property type="entry name" value="Cas6_I-E"/>
    <property type="match status" value="1"/>
</dbReference>
<dbReference type="InterPro" id="IPR010179">
    <property type="entry name" value="CRISPR-assoc_prot_Cse3"/>
</dbReference>
<evidence type="ECO:0000313" key="1">
    <source>
        <dbReference type="EMBL" id="PAX18460.1"/>
    </source>
</evidence>
<sequence>MSHYFSRVRLLPGLHQSPWLRKLARQGEAYRDHALIWRLFPGDGLPRDFLFRRLDDARSYYIVSARPPLDTDGLFQIQTKPYAPALQTGEALHFDLRANPVVSRRRPDGRVQRHDVLMDAKRSATLEQQAALTQHLYQAGLDWLLKRAPQWGLRIDPASVLQKAYAQHRLRRKGQAIEFSSLDYQGVAEVSDADQLKTALLSGVGHGKGFGCGLLLLKRV</sequence>
<proteinExistence type="predicted"/>
<dbReference type="Gene3D" id="3.30.70.1210">
    <property type="entry name" value="Crispr-associated protein, domain 2"/>
    <property type="match status" value="1"/>
</dbReference>